<keyword evidence="3" id="KW-1185">Reference proteome</keyword>
<evidence type="ECO:0000256" key="1">
    <source>
        <dbReference type="SAM" id="MobiDB-lite"/>
    </source>
</evidence>
<name>A0ABQ9GAL1_9NEOP</name>
<dbReference type="EMBL" id="JARBHB010000014">
    <property type="protein sequence ID" value="KAJ8868527.1"/>
    <property type="molecule type" value="Genomic_DNA"/>
</dbReference>
<comment type="caution">
    <text evidence="2">The sequence shown here is derived from an EMBL/GenBank/DDBJ whole genome shotgun (WGS) entry which is preliminary data.</text>
</comment>
<sequence>MFADSPCEKEEEEVQCCPERRKNHPSSFETNMSSLQHVEERPSNLSRHPTRSCQAACLPQRQIGFNFWRNRLEFSPMGRLLWQVGFLGALPYSLLIAFHRCCISPRHAFIATDSHSLAPLLDNKKFLRRRGGAAVAERLHCSPPTKANWVQSPARVTSGFSRVGIMPVGVFSRGSPVSPVLAFRALFHSRLISPTSALKTPFLYPSYSLVGRRNAPDVIGQTPRAFSRLLLQICSTKSVRSSVLGQSINTRCIVSFSPYTSHSEDVTGRSR</sequence>
<reference evidence="2 3" key="1">
    <citation type="submission" date="2023-02" db="EMBL/GenBank/DDBJ databases">
        <title>LHISI_Scaffold_Assembly.</title>
        <authorList>
            <person name="Stuart O.P."/>
            <person name="Cleave R."/>
            <person name="Magrath M.J.L."/>
            <person name="Mikheyev A.S."/>
        </authorList>
    </citation>
    <scope>NUCLEOTIDE SEQUENCE [LARGE SCALE GENOMIC DNA]</scope>
    <source>
        <strain evidence="2">Daus_M_001</strain>
        <tissue evidence="2">Leg muscle</tissue>
    </source>
</reference>
<evidence type="ECO:0000313" key="2">
    <source>
        <dbReference type="EMBL" id="KAJ8868527.1"/>
    </source>
</evidence>
<accession>A0ABQ9GAL1</accession>
<proteinExistence type="predicted"/>
<organism evidence="2 3">
    <name type="scientific">Dryococelus australis</name>
    <dbReference type="NCBI Taxonomy" id="614101"/>
    <lineage>
        <taxon>Eukaryota</taxon>
        <taxon>Metazoa</taxon>
        <taxon>Ecdysozoa</taxon>
        <taxon>Arthropoda</taxon>
        <taxon>Hexapoda</taxon>
        <taxon>Insecta</taxon>
        <taxon>Pterygota</taxon>
        <taxon>Neoptera</taxon>
        <taxon>Polyneoptera</taxon>
        <taxon>Phasmatodea</taxon>
        <taxon>Verophasmatodea</taxon>
        <taxon>Anareolatae</taxon>
        <taxon>Phasmatidae</taxon>
        <taxon>Eurycanthinae</taxon>
        <taxon>Dryococelus</taxon>
    </lineage>
</organism>
<feature type="region of interest" description="Disordered" evidence="1">
    <location>
        <begin position="1"/>
        <end position="44"/>
    </location>
</feature>
<evidence type="ECO:0000313" key="3">
    <source>
        <dbReference type="Proteomes" id="UP001159363"/>
    </source>
</evidence>
<gene>
    <name evidence="2" type="ORF">PR048_030055</name>
</gene>
<protein>
    <recommendedName>
        <fullName evidence="4">Transmembrane protein</fullName>
    </recommendedName>
</protein>
<feature type="compositionally biased region" description="Polar residues" evidence="1">
    <location>
        <begin position="25"/>
        <end position="36"/>
    </location>
</feature>
<evidence type="ECO:0008006" key="4">
    <source>
        <dbReference type="Google" id="ProtNLM"/>
    </source>
</evidence>
<dbReference type="Proteomes" id="UP001159363">
    <property type="component" value="Chromosome 13"/>
</dbReference>